<name>A0A7Y7Z5Z0_PSEPU</name>
<comment type="caution">
    <text evidence="2">The sequence shown here is derived from an EMBL/GenBank/DDBJ whole genome shotgun (WGS) entry which is preliminary data.</text>
</comment>
<keyword evidence="1" id="KW-0812">Transmembrane</keyword>
<keyword evidence="1" id="KW-1133">Transmembrane helix</keyword>
<sequence>MKDGIIRLNDYLCYFAIAIVAFAGYEIYGEWGAIGGFIAGAVLAGFWLVLSGIYDELRKITASKGLR</sequence>
<reference evidence="2 3" key="1">
    <citation type="submission" date="2020-04" db="EMBL/GenBank/DDBJ databases">
        <title>Molecular characterization of pseudomonads from Agaricus bisporus reveal novel blotch 2 pathogens in Western Europe.</title>
        <authorList>
            <person name="Taparia T."/>
            <person name="Krijger M."/>
            <person name="Haynes E."/>
            <person name="Elpinstone J.G."/>
            <person name="Noble R."/>
            <person name="Van Der Wolf J."/>
        </authorList>
    </citation>
    <scope>NUCLEOTIDE SEQUENCE [LARGE SCALE GENOMIC DNA]</scope>
    <source>
        <strain evidence="2 3">P7765</strain>
    </source>
</reference>
<evidence type="ECO:0000313" key="2">
    <source>
        <dbReference type="EMBL" id="NWC78881.1"/>
    </source>
</evidence>
<evidence type="ECO:0000313" key="3">
    <source>
        <dbReference type="Proteomes" id="UP000542695"/>
    </source>
</evidence>
<organism evidence="2 3">
    <name type="scientific">Pseudomonas putida</name>
    <name type="common">Arthrobacter siderocapsulatus</name>
    <dbReference type="NCBI Taxonomy" id="303"/>
    <lineage>
        <taxon>Bacteria</taxon>
        <taxon>Pseudomonadati</taxon>
        <taxon>Pseudomonadota</taxon>
        <taxon>Gammaproteobacteria</taxon>
        <taxon>Pseudomonadales</taxon>
        <taxon>Pseudomonadaceae</taxon>
        <taxon>Pseudomonas</taxon>
    </lineage>
</organism>
<proteinExistence type="predicted"/>
<protein>
    <submittedName>
        <fullName evidence="2">Uncharacterized protein</fullName>
    </submittedName>
</protein>
<dbReference type="RefSeq" id="WP_177010149.1">
    <property type="nucleotide sequence ID" value="NZ_JACARV010000002.1"/>
</dbReference>
<keyword evidence="1" id="KW-0472">Membrane</keyword>
<feature type="transmembrane region" description="Helical" evidence="1">
    <location>
        <begin position="34"/>
        <end position="54"/>
    </location>
</feature>
<feature type="transmembrane region" description="Helical" evidence="1">
    <location>
        <begin position="12"/>
        <end position="28"/>
    </location>
</feature>
<dbReference type="Proteomes" id="UP000542695">
    <property type="component" value="Unassembled WGS sequence"/>
</dbReference>
<gene>
    <name evidence="2" type="ORF">HX798_01105</name>
</gene>
<accession>A0A7Y7Z5Z0</accession>
<dbReference type="EMBL" id="JACARV010000002">
    <property type="protein sequence ID" value="NWC78881.1"/>
    <property type="molecule type" value="Genomic_DNA"/>
</dbReference>
<dbReference type="AlphaFoldDB" id="A0A7Y7Z5Z0"/>
<evidence type="ECO:0000256" key="1">
    <source>
        <dbReference type="SAM" id="Phobius"/>
    </source>
</evidence>